<name>A0A2J6N3W4_9CREN</name>
<evidence type="ECO:0000313" key="7">
    <source>
        <dbReference type="Proteomes" id="UP000237153"/>
    </source>
</evidence>
<protein>
    <recommendedName>
        <fullName evidence="4">Tritrans,polycis-undecaprenyl-diphosphate synthase (geranylgeranyl-diphosphate specific)</fullName>
        <ecNumber evidence="4">2.5.1.89</ecNumber>
    </recommendedName>
    <alternativeName>
        <fullName evidence="4">Undecaprenyl diphosphate synthase</fullName>
        <shortName evidence="4">UDS</shortName>
    </alternativeName>
    <alternativeName>
        <fullName evidence="4">Undecaprenyl pyrophosphate synthase</fullName>
        <shortName evidence="4">UPP synthase</shortName>
    </alternativeName>
</protein>
<reference evidence="6 7" key="1">
    <citation type="submission" date="2018-01" db="EMBL/GenBank/DDBJ databases">
        <title>Metagenomic assembled genomes from two thermal pools in the Uzon Caldera, Kamchatka, Russia.</title>
        <authorList>
            <person name="Wilkins L."/>
            <person name="Ettinger C."/>
        </authorList>
    </citation>
    <scope>NUCLEOTIDE SEQUENCE [LARGE SCALE GENOMIC DNA]</scope>
    <source>
        <strain evidence="6">ZAV-06</strain>
    </source>
</reference>
<dbReference type="InterPro" id="IPR036424">
    <property type="entry name" value="UPP_synth-like_sf"/>
</dbReference>
<feature type="binding site" evidence="4">
    <location>
        <begin position="90"/>
        <end position="92"/>
    </location>
    <ligand>
        <name>substrate</name>
    </ligand>
</feature>
<feature type="binding site" evidence="4">
    <location>
        <begin position="46"/>
        <end position="49"/>
    </location>
    <ligand>
        <name>substrate</name>
    </ligand>
</feature>
<dbReference type="EC" id="2.5.1.89" evidence="4"/>
<feature type="binding site" evidence="4">
    <location>
        <position position="50"/>
    </location>
    <ligand>
        <name>substrate</name>
    </ligand>
</feature>
<dbReference type="Proteomes" id="UP000886076">
    <property type="component" value="Unassembled WGS sequence"/>
</dbReference>
<dbReference type="PROSITE" id="PS01066">
    <property type="entry name" value="UPP_SYNTHASE"/>
    <property type="match status" value="1"/>
</dbReference>
<accession>A0A2J6N3W4</accession>
<comment type="cofactor">
    <cofactor evidence="4">
        <name>Mg(2+)</name>
        <dbReference type="ChEBI" id="CHEBI:18420"/>
    </cofactor>
    <text evidence="4">Binds 2 magnesium ions per subunit.</text>
</comment>
<feature type="active site" evidence="4">
    <location>
        <position position="45"/>
    </location>
</feature>
<feature type="binding site" evidence="4">
    <location>
        <position position="235"/>
    </location>
    <ligand>
        <name>Mg(2+)</name>
        <dbReference type="ChEBI" id="CHEBI:18420"/>
    </ligand>
</feature>
<feature type="binding site" evidence="4">
    <location>
        <position position="97"/>
    </location>
    <ligand>
        <name>substrate</name>
    </ligand>
</feature>
<dbReference type="OMA" id="FDRRDLW"/>
<keyword evidence="1 4" id="KW-0808">Transferase</keyword>
<dbReference type="GO" id="GO:0045547">
    <property type="term" value="F:ditrans,polycis-polyprenyl diphosphate synthase [(2E,6E)-farnesyl diphosphate specific] activity"/>
    <property type="evidence" value="ECO:0007669"/>
    <property type="project" value="TreeGrafter"/>
</dbReference>
<dbReference type="RefSeq" id="WP_014558361.1">
    <property type="nucleotide sequence ID" value="NZ_DSFH01000009.1"/>
</dbReference>
<organism evidence="6 7">
    <name type="scientific">Fervidicoccus fontis</name>
    <dbReference type="NCBI Taxonomy" id="683846"/>
    <lineage>
        <taxon>Archaea</taxon>
        <taxon>Thermoproteota</taxon>
        <taxon>Thermoprotei</taxon>
        <taxon>Fervidicoccales</taxon>
        <taxon>Fervidicoccaceae</taxon>
        <taxon>Fervidicoccus</taxon>
    </lineage>
</organism>
<dbReference type="FunFam" id="3.40.1180.10:FF:000003">
    <property type="entry name" value="Isoprenyl transferase 2"/>
    <property type="match status" value="1"/>
</dbReference>
<evidence type="ECO:0000313" key="5">
    <source>
        <dbReference type="EMBL" id="HEW63512.1"/>
    </source>
</evidence>
<feature type="binding site" evidence="4">
    <location>
        <position position="216"/>
    </location>
    <ligand>
        <name>substrate</name>
    </ligand>
</feature>
<dbReference type="Gene3D" id="3.40.1180.10">
    <property type="entry name" value="Decaprenyl diphosphate synthase-like"/>
    <property type="match status" value="1"/>
</dbReference>
<feature type="binding site" evidence="4">
    <location>
        <position position="62"/>
    </location>
    <ligand>
        <name>substrate</name>
    </ligand>
</feature>
<keyword evidence="3 4" id="KW-0460">Magnesium</keyword>
<dbReference type="HAMAP" id="MF_01139">
    <property type="entry name" value="ISPT"/>
    <property type="match status" value="1"/>
</dbReference>
<dbReference type="EMBL" id="DSFH01000009">
    <property type="protein sequence ID" value="HEW63512.1"/>
    <property type="molecule type" value="Genomic_DNA"/>
</dbReference>
<dbReference type="NCBIfam" id="TIGR00055">
    <property type="entry name" value="uppS"/>
    <property type="match status" value="1"/>
</dbReference>
<comment type="caution">
    <text evidence="6">The sequence shown here is derived from an EMBL/GenBank/DDBJ whole genome shotgun (WGS) entry which is preliminary data.</text>
</comment>
<evidence type="ECO:0000256" key="2">
    <source>
        <dbReference type="ARBA" id="ARBA00022723"/>
    </source>
</evidence>
<keyword evidence="2 4" id="KW-0479">Metal-binding</keyword>
<comment type="caution">
    <text evidence="4">Lacks conserved residue(s) required for the propagation of feature annotation.</text>
</comment>
<dbReference type="AlphaFoldDB" id="A0A2J6N3W4"/>
<dbReference type="InterPro" id="IPR001441">
    <property type="entry name" value="UPP_synth-like"/>
</dbReference>
<dbReference type="SUPFAM" id="SSF64005">
    <property type="entry name" value="Undecaprenyl diphosphate synthase"/>
    <property type="match status" value="1"/>
</dbReference>
<evidence type="ECO:0000256" key="3">
    <source>
        <dbReference type="ARBA" id="ARBA00022842"/>
    </source>
</evidence>
<evidence type="ECO:0000256" key="1">
    <source>
        <dbReference type="ARBA" id="ARBA00022679"/>
    </source>
</evidence>
<dbReference type="Pfam" id="PF01255">
    <property type="entry name" value="Prenyltransf"/>
    <property type="match status" value="1"/>
</dbReference>
<comment type="similarity">
    <text evidence="4">Belongs to the UPP synthase family.</text>
</comment>
<gene>
    <name evidence="4 6" type="primary">uppS</name>
    <name evidence="6" type="ORF">C0188_01100</name>
    <name evidence="5" type="ORF">ENO39_00415</name>
</gene>
<evidence type="ECO:0000313" key="6">
    <source>
        <dbReference type="EMBL" id="PMB75916.1"/>
    </source>
</evidence>
<dbReference type="GeneID" id="12450326"/>
<dbReference type="Proteomes" id="UP000237153">
    <property type="component" value="Unassembled WGS sequence"/>
</dbReference>
<feature type="active site" description="Proton acceptor" evidence="4">
    <location>
        <position position="93"/>
    </location>
</feature>
<feature type="binding site" evidence="4">
    <location>
        <begin position="222"/>
        <end position="224"/>
    </location>
    <ligand>
        <name>substrate</name>
    </ligand>
</feature>
<feature type="binding site" evidence="4">
    <location>
        <position position="45"/>
    </location>
    <ligand>
        <name>Mg(2+)</name>
        <dbReference type="ChEBI" id="CHEBI:18420"/>
    </ligand>
</feature>
<comment type="catalytic activity">
    <reaction evidence="4">
        <text>geranylgeranyl diphosphate + 7 isopentenyl diphosphate = tri-trans,hepta-cis-undecaprenyl diphosphate + 7 diphosphate</text>
        <dbReference type="Rhea" id="RHEA:27622"/>
        <dbReference type="ChEBI" id="CHEBI:33019"/>
        <dbReference type="ChEBI" id="CHEBI:57533"/>
        <dbReference type="ChEBI" id="CHEBI:60388"/>
        <dbReference type="ChEBI" id="CHEBI:128769"/>
        <dbReference type="EC" id="2.5.1.89"/>
    </reaction>
</comment>
<dbReference type="CDD" id="cd00475">
    <property type="entry name" value="Cis_IPPS"/>
    <property type="match status" value="1"/>
</dbReference>
<sequence>MQFLTKVFERFEEEILKPVYKLYEHYLWNQIKDNQMPQHIGIIPDGNRRWAKRHGYEYTFGHKMGYEKVSQVLDWIWNLNVKAVTLYVLSTENCLKRSEEEKQNIFQLLYMGLEQLENDRRIYDSKVKVKIIGNFELIPDWIIKKAKEVEEKTEKNELRILNIAVCYGGRHEIIEAIKKIASDYKKGVISLNEIDENKVSSYLFTSDSPDPDLIIRTSGEERISNFLLWQSAYSELFFTDVYWPEFRKIDLWRAIRSFQKRRRNFGK</sequence>
<dbReference type="PANTHER" id="PTHR10291">
    <property type="entry name" value="DEHYDRODOLICHYL DIPHOSPHATE SYNTHASE FAMILY MEMBER"/>
    <property type="match status" value="1"/>
</dbReference>
<reference evidence="5" key="2">
    <citation type="journal article" date="2020" name="mSystems">
        <title>Genome- and Community-Level Interaction Insights into Carbon Utilization and Element Cycling Functions of Hydrothermarchaeota in Hydrothermal Sediment.</title>
        <authorList>
            <person name="Zhou Z."/>
            <person name="Liu Y."/>
            <person name="Xu W."/>
            <person name="Pan J."/>
            <person name="Luo Z.H."/>
            <person name="Li M."/>
        </authorList>
    </citation>
    <scope>NUCLEOTIDE SEQUENCE [LARGE SCALE GENOMIC DNA]</scope>
    <source>
        <strain evidence="5">SpSt-1261</strain>
    </source>
</reference>
<dbReference type="GO" id="GO:0016094">
    <property type="term" value="P:polyprenol biosynthetic process"/>
    <property type="evidence" value="ECO:0007669"/>
    <property type="project" value="TreeGrafter"/>
</dbReference>
<dbReference type="InterPro" id="IPR018520">
    <property type="entry name" value="UPP_synth-like_CS"/>
</dbReference>
<evidence type="ECO:0000256" key="4">
    <source>
        <dbReference type="HAMAP-Rule" id="MF_01139"/>
    </source>
</evidence>
<proteinExistence type="inferred from homology"/>
<comment type="subunit">
    <text evidence="4">Homodimer.</text>
</comment>
<comment type="function">
    <text evidence="4">Catalyzes the sequential condensation of isopentenyl diphosphate (IPP) with geranylgeranyl diphosphate (GGPP) to yield (2Z,6Z,10Z,14Z,18Z,22Z,26Z,30E,34E,38E)-undecaprenyl diphosphate (tritrans,heptacis-UPP). It is probably the precursor of glycosyl carrier lipids.</text>
</comment>
<dbReference type="PANTHER" id="PTHR10291:SF43">
    <property type="entry name" value="DEHYDRODOLICHYL DIPHOSPHATE SYNTHASE COMPLEX SUBUNIT DHDDS"/>
    <property type="match status" value="1"/>
</dbReference>
<dbReference type="GO" id="GO:0000287">
    <property type="term" value="F:magnesium ion binding"/>
    <property type="evidence" value="ECO:0007669"/>
    <property type="project" value="UniProtKB-UniRule"/>
</dbReference>
<dbReference type="EMBL" id="PNIM01000004">
    <property type="protein sequence ID" value="PMB75916.1"/>
    <property type="molecule type" value="Genomic_DNA"/>
</dbReference>